<dbReference type="Proteomes" id="UP001652625">
    <property type="component" value="Chromosome 10"/>
</dbReference>
<evidence type="ECO:0000259" key="10">
    <source>
        <dbReference type="PROSITE" id="PS50162"/>
    </source>
</evidence>
<accession>A0ABM4CMU8</accession>
<dbReference type="PANTHER" id="PTHR46457">
    <property type="entry name" value="DNA REPAIR PROTEIN RAD51 HOMOLOG 4"/>
    <property type="match status" value="1"/>
</dbReference>
<keyword evidence="5" id="KW-0067">ATP-binding</keyword>
<keyword evidence="6" id="KW-0238">DNA-binding</keyword>
<dbReference type="GeneID" id="101236857"/>
<evidence type="ECO:0000256" key="2">
    <source>
        <dbReference type="ARBA" id="ARBA00007095"/>
    </source>
</evidence>
<comment type="subcellular location">
    <subcellularLocation>
        <location evidence="1">Nucleus</location>
    </subcellularLocation>
</comment>
<reference evidence="12" key="1">
    <citation type="submission" date="2025-08" db="UniProtKB">
        <authorList>
            <consortium name="RefSeq"/>
        </authorList>
    </citation>
    <scope>IDENTIFICATION</scope>
</reference>
<evidence type="ECO:0000256" key="7">
    <source>
        <dbReference type="ARBA" id="ARBA00023172"/>
    </source>
</evidence>
<comment type="similarity">
    <text evidence="2">Belongs to the RecA family. RAD51 subfamily.</text>
</comment>
<proteinExistence type="inferred from homology"/>
<evidence type="ECO:0000313" key="11">
    <source>
        <dbReference type="Proteomes" id="UP001652625"/>
    </source>
</evidence>
<evidence type="ECO:0000256" key="5">
    <source>
        <dbReference type="ARBA" id="ARBA00022840"/>
    </source>
</evidence>
<organism evidence="11 12">
    <name type="scientific">Hydra vulgaris</name>
    <name type="common">Hydra</name>
    <name type="synonym">Hydra attenuata</name>
    <dbReference type="NCBI Taxonomy" id="6087"/>
    <lineage>
        <taxon>Eukaryota</taxon>
        <taxon>Metazoa</taxon>
        <taxon>Cnidaria</taxon>
        <taxon>Hydrozoa</taxon>
        <taxon>Hydroidolina</taxon>
        <taxon>Anthoathecata</taxon>
        <taxon>Aplanulata</taxon>
        <taxon>Hydridae</taxon>
        <taxon>Hydra</taxon>
    </lineage>
</organism>
<sequence length="263" mass="29543">MEVMRGIEMYNDLIQHTIVLETDSLLDGGIFTGEMIEVFGPPAVGKTQLALTLTAATIEKQHNVIYFDSTSSFSAERLLQILSLRSNLYSMQRNKLLLSNVRCFPVYLAVDFIDQFKKIEQALEQEFDSFFIKSKLIIVDSIASLITPILGGQQFKGHAIMSKIGLLLKKISHQFDIAVLVINNSVLNYKPDTVSCYGQYKPSLGQTWHCVPSIRLMMDFTNEKSTQRVCTIQKHTRLPGNLSTCVCIQMEGLCTSSVKMTTN</sequence>
<evidence type="ECO:0000256" key="9">
    <source>
        <dbReference type="ARBA" id="ARBA00023242"/>
    </source>
</evidence>
<dbReference type="CDD" id="cd19489">
    <property type="entry name" value="Rad51D"/>
    <property type="match status" value="1"/>
</dbReference>
<evidence type="ECO:0000313" key="12">
    <source>
        <dbReference type="RefSeq" id="XP_065663150.1"/>
    </source>
</evidence>
<evidence type="ECO:0000256" key="3">
    <source>
        <dbReference type="ARBA" id="ARBA00022741"/>
    </source>
</evidence>
<evidence type="ECO:0000256" key="8">
    <source>
        <dbReference type="ARBA" id="ARBA00023204"/>
    </source>
</evidence>
<name>A0ABM4CMU8_HYDVU</name>
<keyword evidence="8" id="KW-0234">DNA repair</keyword>
<gene>
    <name evidence="12" type="primary">LOC101236857</name>
</gene>
<dbReference type="SUPFAM" id="SSF52540">
    <property type="entry name" value="P-loop containing nucleoside triphosphate hydrolases"/>
    <property type="match status" value="1"/>
</dbReference>
<dbReference type="PROSITE" id="PS50162">
    <property type="entry name" value="RECA_2"/>
    <property type="match status" value="1"/>
</dbReference>
<dbReference type="PANTHER" id="PTHR46457:SF1">
    <property type="entry name" value="DNA REPAIR PROTEIN RAD51 HOMOLOG 4"/>
    <property type="match status" value="1"/>
</dbReference>
<dbReference type="InterPro" id="IPR013632">
    <property type="entry name" value="Rad51_C"/>
</dbReference>
<evidence type="ECO:0000256" key="1">
    <source>
        <dbReference type="ARBA" id="ARBA00004123"/>
    </source>
</evidence>
<protein>
    <submittedName>
        <fullName evidence="12">Uncharacterized protein LOC101236857 isoform X4</fullName>
    </submittedName>
</protein>
<keyword evidence="7" id="KW-0233">DNA recombination</keyword>
<evidence type="ECO:0000256" key="4">
    <source>
        <dbReference type="ARBA" id="ARBA00022763"/>
    </source>
</evidence>
<dbReference type="InterPro" id="IPR051988">
    <property type="entry name" value="HRR_RAD51_Paralog"/>
</dbReference>
<dbReference type="InterPro" id="IPR047323">
    <property type="entry name" value="Rad51D_C"/>
</dbReference>
<dbReference type="InterPro" id="IPR027417">
    <property type="entry name" value="P-loop_NTPase"/>
</dbReference>
<dbReference type="RefSeq" id="XP_065663150.1">
    <property type="nucleotide sequence ID" value="XM_065807078.1"/>
</dbReference>
<dbReference type="Gene3D" id="3.40.50.300">
    <property type="entry name" value="P-loop containing nucleotide triphosphate hydrolases"/>
    <property type="match status" value="1"/>
</dbReference>
<keyword evidence="11" id="KW-1185">Reference proteome</keyword>
<keyword evidence="3" id="KW-0547">Nucleotide-binding</keyword>
<keyword evidence="4" id="KW-0227">DNA damage</keyword>
<dbReference type="Pfam" id="PF08423">
    <property type="entry name" value="Rad51"/>
    <property type="match status" value="1"/>
</dbReference>
<dbReference type="InterPro" id="IPR020588">
    <property type="entry name" value="RecA_ATP-bd"/>
</dbReference>
<evidence type="ECO:0000256" key="6">
    <source>
        <dbReference type="ARBA" id="ARBA00023125"/>
    </source>
</evidence>
<keyword evidence="9" id="KW-0539">Nucleus</keyword>
<feature type="domain" description="RecA family profile 1" evidence="10">
    <location>
        <begin position="11"/>
        <end position="186"/>
    </location>
</feature>